<name>A0A1G1XMM6_9BACT</name>
<evidence type="ECO:0000256" key="1">
    <source>
        <dbReference type="ARBA" id="ARBA00007435"/>
    </source>
</evidence>
<organism evidence="3 4">
    <name type="scientific">Candidatus Buchananbacteria bacterium RBG_13_39_9</name>
    <dbReference type="NCBI Taxonomy" id="1797531"/>
    <lineage>
        <taxon>Bacteria</taxon>
        <taxon>Candidatus Buchananiibacteriota</taxon>
    </lineage>
</organism>
<accession>A0A1G1XMM6</accession>
<comment type="similarity">
    <text evidence="1">Belongs to the UPF0213 family.</text>
</comment>
<sequence>MFYFVYIIQSLKLNKLYIGFTEDLNKRIKEHNENKSRYTKNKGHWKLIFYEAYLNKYDALRRERYLKSSKGWTTIKTMLQEYLAKGQKQEEIKTINRKILLK</sequence>
<feature type="domain" description="GIY-YIG" evidence="2">
    <location>
        <begin position="1"/>
        <end position="76"/>
    </location>
</feature>
<comment type="caution">
    <text evidence="3">The sequence shown here is derived from an EMBL/GenBank/DDBJ whole genome shotgun (WGS) entry which is preliminary data.</text>
</comment>
<dbReference type="SUPFAM" id="SSF82771">
    <property type="entry name" value="GIY-YIG endonuclease"/>
    <property type="match status" value="1"/>
</dbReference>
<protein>
    <recommendedName>
        <fullName evidence="2">GIY-YIG domain-containing protein</fullName>
    </recommendedName>
</protein>
<dbReference type="InterPro" id="IPR050190">
    <property type="entry name" value="UPF0213_domain"/>
</dbReference>
<dbReference type="Pfam" id="PF01541">
    <property type="entry name" value="GIY-YIG"/>
    <property type="match status" value="1"/>
</dbReference>
<dbReference type="Gene3D" id="3.40.1440.10">
    <property type="entry name" value="GIY-YIG endonuclease"/>
    <property type="match status" value="1"/>
</dbReference>
<dbReference type="EMBL" id="MHIA01000033">
    <property type="protein sequence ID" value="OGY41154.1"/>
    <property type="molecule type" value="Genomic_DNA"/>
</dbReference>
<evidence type="ECO:0000313" key="4">
    <source>
        <dbReference type="Proteomes" id="UP000176260"/>
    </source>
</evidence>
<dbReference type="PANTHER" id="PTHR34477:SF1">
    <property type="entry name" value="UPF0213 PROTEIN YHBQ"/>
    <property type="match status" value="1"/>
</dbReference>
<evidence type="ECO:0000313" key="3">
    <source>
        <dbReference type="EMBL" id="OGY41154.1"/>
    </source>
</evidence>
<dbReference type="InterPro" id="IPR000305">
    <property type="entry name" value="GIY-YIG_endonuc"/>
</dbReference>
<dbReference type="AlphaFoldDB" id="A0A1G1XMM6"/>
<dbReference type="PANTHER" id="PTHR34477">
    <property type="entry name" value="UPF0213 PROTEIN YHBQ"/>
    <property type="match status" value="1"/>
</dbReference>
<proteinExistence type="inferred from homology"/>
<dbReference type="CDD" id="cd10449">
    <property type="entry name" value="GIY-YIG_SLX1_like"/>
    <property type="match status" value="1"/>
</dbReference>
<dbReference type="PROSITE" id="PS50164">
    <property type="entry name" value="GIY_YIG"/>
    <property type="match status" value="1"/>
</dbReference>
<dbReference type="Proteomes" id="UP000176260">
    <property type="component" value="Unassembled WGS sequence"/>
</dbReference>
<dbReference type="InterPro" id="IPR035901">
    <property type="entry name" value="GIY-YIG_endonuc_sf"/>
</dbReference>
<gene>
    <name evidence="3" type="ORF">A2Y67_00970</name>
</gene>
<reference evidence="3 4" key="1">
    <citation type="journal article" date="2016" name="Nat. Commun.">
        <title>Thousands of microbial genomes shed light on interconnected biogeochemical processes in an aquifer system.</title>
        <authorList>
            <person name="Anantharaman K."/>
            <person name="Brown C.T."/>
            <person name="Hug L.A."/>
            <person name="Sharon I."/>
            <person name="Castelle C.J."/>
            <person name="Probst A.J."/>
            <person name="Thomas B.C."/>
            <person name="Singh A."/>
            <person name="Wilkins M.J."/>
            <person name="Karaoz U."/>
            <person name="Brodie E.L."/>
            <person name="Williams K.H."/>
            <person name="Hubbard S.S."/>
            <person name="Banfield J.F."/>
        </authorList>
    </citation>
    <scope>NUCLEOTIDE SEQUENCE [LARGE SCALE GENOMIC DNA]</scope>
</reference>
<evidence type="ECO:0000259" key="2">
    <source>
        <dbReference type="PROSITE" id="PS50164"/>
    </source>
</evidence>